<proteinExistence type="inferred from homology"/>
<organism evidence="6">
    <name type="scientific">Triticum aestivum</name>
    <name type="common">Wheat</name>
    <dbReference type="NCBI Taxonomy" id="4565"/>
    <lineage>
        <taxon>Eukaryota</taxon>
        <taxon>Viridiplantae</taxon>
        <taxon>Streptophyta</taxon>
        <taxon>Embryophyta</taxon>
        <taxon>Tracheophyta</taxon>
        <taxon>Spermatophyta</taxon>
        <taxon>Magnoliopsida</taxon>
        <taxon>Liliopsida</taxon>
        <taxon>Poales</taxon>
        <taxon>Poaceae</taxon>
        <taxon>BOP clade</taxon>
        <taxon>Pooideae</taxon>
        <taxon>Triticodae</taxon>
        <taxon>Triticeae</taxon>
        <taxon>Triticinae</taxon>
        <taxon>Triticum</taxon>
    </lineage>
</organism>
<evidence type="ECO:0000256" key="2">
    <source>
        <dbReference type="ARBA" id="ARBA00022676"/>
    </source>
</evidence>
<dbReference type="Gramene" id="TraesCS4D03G0063300.1">
    <property type="protein sequence ID" value="TraesCS4D03G0063300.1.CDS"/>
    <property type="gene ID" value="TraesCS4D03G0063300"/>
</dbReference>
<dbReference type="InterPro" id="IPR050481">
    <property type="entry name" value="UDP-glycosyltransf_plant"/>
</dbReference>
<dbReference type="PROSITE" id="PS00375">
    <property type="entry name" value="UDPGT"/>
    <property type="match status" value="1"/>
</dbReference>
<dbReference type="EC" id="2.4.1.-" evidence="5"/>
<keyword evidence="2 4" id="KW-0328">Glycosyltransferase</keyword>
<dbReference type="GO" id="GO:0008194">
    <property type="term" value="F:UDP-glycosyltransferase activity"/>
    <property type="evidence" value="ECO:0000318"/>
    <property type="project" value="GO_Central"/>
</dbReference>
<keyword evidence="7" id="KW-1185">Reference proteome</keyword>
<accession>A0A3B6JE51</accession>
<evidence type="ECO:0000256" key="4">
    <source>
        <dbReference type="RuleBase" id="RU003718"/>
    </source>
</evidence>
<dbReference type="Gene3D" id="3.40.50.2000">
    <property type="entry name" value="Glycogen Phosphorylase B"/>
    <property type="match status" value="2"/>
</dbReference>
<dbReference type="Proteomes" id="UP000019116">
    <property type="component" value="Chromosome 4D"/>
</dbReference>
<comment type="similarity">
    <text evidence="1 4">Belongs to the UDP-glycosyltransferase family.</text>
</comment>
<dbReference type="PANTHER" id="PTHR48049:SF60">
    <property type="entry name" value="UDP-GLYCOSYLTRANSFERASE 91B1"/>
    <property type="match status" value="1"/>
</dbReference>
<dbReference type="CDD" id="cd03784">
    <property type="entry name" value="GT1_Gtf-like"/>
    <property type="match status" value="1"/>
</dbReference>
<dbReference type="AlphaFoldDB" id="A0A3B6JE51"/>
<dbReference type="SUPFAM" id="SSF53756">
    <property type="entry name" value="UDP-Glycosyltransferase/glycogen phosphorylase"/>
    <property type="match status" value="1"/>
</dbReference>
<dbReference type="PANTHER" id="PTHR48049">
    <property type="entry name" value="GLYCOSYLTRANSFERASE"/>
    <property type="match status" value="1"/>
</dbReference>
<protein>
    <recommendedName>
        <fullName evidence="5">Glycosyltransferase</fullName>
        <ecNumber evidence="5">2.4.1.-</ecNumber>
    </recommendedName>
</protein>
<dbReference type="Pfam" id="PF00201">
    <property type="entry name" value="UDPGT"/>
    <property type="match status" value="1"/>
</dbReference>
<evidence type="ECO:0000313" key="6">
    <source>
        <dbReference type="EnsemblPlants" id="TraesCS4D02G037800.1"/>
    </source>
</evidence>
<sequence length="488" mass="52808">MGRSPFNLGRVRRNLCEHASLETCFVVILAMDDGNSSPLRVVICPWLAFGHLLPCLDIAERLASRGHRVSFVSTPRNIARLPPVRPAVAPLVDFVPLPLPRVDGLPEGAESTNDVPHDQFELLRKAFDGLAAPFSEFLRAACAEGAGKRPDWLIVDTFHHWAAASAVEYKVPCAMLLLGAATVIAAWARGVPEHAATAVRKERSAAEAPSFETERRKLMITQNASGMTVAERYFLTLTRSNLVAIRSCAEWEPESVAALTTLAGKPVVTLGLLPPSPEGGRGVSKEDAAVRWLDAQPAMSVVYVALGSEVPLRAEQVHELALGLELAGAPFLWALRKPSGVQDADILPPGFEERTCGRGLVVTGWVPQISVLAHGAVAAFLTHCGWNSTIEGLLFGHPLIMLPISSDQGPNARLMEGRKVGMQVPRNESDGSFTREDVAETVRAVAMEEDGRRAFTANAKKMQETVADSACHERCIDGFIQQLRSYKA</sequence>
<reference evidence="6" key="1">
    <citation type="submission" date="2018-08" db="EMBL/GenBank/DDBJ databases">
        <authorList>
            <person name="Rossello M."/>
        </authorList>
    </citation>
    <scope>NUCLEOTIDE SEQUENCE [LARGE SCALE GENOMIC DNA]</scope>
    <source>
        <strain evidence="6">cv. Chinese Spring</strain>
    </source>
</reference>
<dbReference type="SMR" id="A0A3B6JE51"/>
<dbReference type="EnsemblPlants" id="TraesCS4D02G037800.1">
    <property type="protein sequence ID" value="TraesCS4D02G037800.1"/>
    <property type="gene ID" value="TraesCS4D02G037800"/>
</dbReference>
<dbReference type="FunFam" id="3.40.50.2000:FF:000088">
    <property type="entry name" value="Glycosyltransferase"/>
    <property type="match status" value="1"/>
</dbReference>
<name>A0A3B6JE51_WHEAT</name>
<dbReference type="STRING" id="4565.A0A3B6JE51"/>
<keyword evidence="3 4" id="KW-0808">Transferase</keyword>
<dbReference type="InterPro" id="IPR002213">
    <property type="entry name" value="UDP_glucos_trans"/>
</dbReference>
<reference evidence="6" key="2">
    <citation type="submission" date="2018-10" db="UniProtKB">
        <authorList>
            <consortium name="EnsemblPlants"/>
        </authorList>
    </citation>
    <scope>IDENTIFICATION</scope>
</reference>
<dbReference type="InterPro" id="IPR035595">
    <property type="entry name" value="UDP_glycos_trans_CS"/>
</dbReference>
<evidence type="ECO:0000256" key="5">
    <source>
        <dbReference type="RuleBase" id="RU362057"/>
    </source>
</evidence>
<dbReference type="Gramene" id="TraesPARA_EIv1.0_1414930.1">
    <property type="protein sequence ID" value="TraesPARA_EIv1.0_1414930.1.CDS"/>
    <property type="gene ID" value="TraesPARA_EIv1.0_1414930"/>
</dbReference>
<dbReference type="FunFam" id="3.40.50.2000:FF:000037">
    <property type="entry name" value="Glycosyltransferase"/>
    <property type="match status" value="1"/>
</dbReference>
<dbReference type="Gramene" id="TraesCS4D02G037800.1">
    <property type="protein sequence ID" value="TraesCS4D02G037800.1"/>
    <property type="gene ID" value="TraesCS4D02G037800"/>
</dbReference>
<dbReference type="OMA" id="GFEERTC"/>
<evidence type="ECO:0000313" key="7">
    <source>
        <dbReference type="Proteomes" id="UP000019116"/>
    </source>
</evidence>
<evidence type="ECO:0000256" key="1">
    <source>
        <dbReference type="ARBA" id="ARBA00009995"/>
    </source>
</evidence>
<evidence type="ECO:0000256" key="3">
    <source>
        <dbReference type="ARBA" id="ARBA00022679"/>
    </source>
</evidence>
<dbReference type="PaxDb" id="4565-Traes_4DS_CA2D872D6.1"/>
<dbReference type="OrthoDB" id="598955at2759"/>
<dbReference type="GO" id="GO:0035251">
    <property type="term" value="F:UDP-glucosyltransferase activity"/>
    <property type="evidence" value="ECO:0007669"/>
    <property type="project" value="InterPro"/>
</dbReference>